<accession>A0A9P4P4U3</accession>
<evidence type="ECO:0000259" key="5">
    <source>
        <dbReference type="Pfam" id="PF00149"/>
    </source>
</evidence>
<dbReference type="InterPro" id="IPR004843">
    <property type="entry name" value="Calcineurin-like_PHP"/>
</dbReference>
<dbReference type="GO" id="GO:0016787">
    <property type="term" value="F:hydrolase activity"/>
    <property type="evidence" value="ECO:0007669"/>
    <property type="project" value="UniProtKB-KW"/>
</dbReference>
<sequence>MEPDPPTAEEVIIYGQEGKGPPGLRILHYNDVYHVDASSAEPVGGIARFMTICKQYQDDSKYDGQSNLVTLFSGDSFNPSLESSVTKGSHMVPILNNIGTQCAAVGNHDLDFGVQQFRHLTKKCKFPWLLANVLDPALGENVPLGNAGRTHMLTSSNGIKIGIIGLAEREWLDTINSLPPNLIYKSASATAIELIPGLRDQGAEIIVAITHQREPNDNKLAQNTPNGMIDLILGGHDHFYNHSFLNGTHVLRSGSDFKQLSYIEAWRSPADGKKWDFKIVRRDVVSSIAQHAPTVELVGKLTASLKAKLENPIGYTAAPLDARFTTVRLKESNMGNFVCDLMKYYYAGDCCLMASGTIRGDQIYPPGTILMKDIMNCFPFEDPVIVMKVTGEALLEAIENSVSMYPALEGRFPQVSHIEFEFDSEKPRMSRVKYVKVGGEPLCLDRKYTLVTRGYMGRGKDGYNSLLVTPEGGECEEVVSEENGVLISTIIRQYFLSLKILKKWKRWGPSLDRQWTAVNEKMNKHHPVTECKPQSQEATGQLKTESNAEANEVPSDESDGGISDAEGGETDMALREKNMAIMRRVMKKWRRLAGLKGGPELRDRLGENEFVVNWTKAIAPRLEGRIRMTGA</sequence>
<keyword evidence="2" id="KW-0732">Signal</keyword>
<organism evidence="7 8">
    <name type="scientific">Tothia fuscella</name>
    <dbReference type="NCBI Taxonomy" id="1048955"/>
    <lineage>
        <taxon>Eukaryota</taxon>
        <taxon>Fungi</taxon>
        <taxon>Dikarya</taxon>
        <taxon>Ascomycota</taxon>
        <taxon>Pezizomycotina</taxon>
        <taxon>Dothideomycetes</taxon>
        <taxon>Pleosporomycetidae</taxon>
        <taxon>Venturiales</taxon>
        <taxon>Cylindrosympodiaceae</taxon>
        <taxon>Tothia</taxon>
    </lineage>
</organism>
<dbReference type="InterPro" id="IPR036907">
    <property type="entry name" value="5'-Nucleotdase_C_sf"/>
</dbReference>
<proteinExistence type="inferred from homology"/>
<dbReference type="Proteomes" id="UP000800235">
    <property type="component" value="Unassembled WGS sequence"/>
</dbReference>
<name>A0A9P4P4U3_9PEZI</name>
<dbReference type="GO" id="GO:0009166">
    <property type="term" value="P:nucleotide catabolic process"/>
    <property type="evidence" value="ECO:0007669"/>
    <property type="project" value="InterPro"/>
</dbReference>
<feature type="domain" description="Calcineurin-like phosphoesterase" evidence="5">
    <location>
        <begin position="24"/>
        <end position="239"/>
    </location>
</feature>
<feature type="domain" description="5'-Nucleotidase C-terminal" evidence="6">
    <location>
        <begin position="313"/>
        <end position="464"/>
    </location>
</feature>
<dbReference type="PRINTS" id="PR01607">
    <property type="entry name" value="APYRASEFAMLY"/>
</dbReference>
<comment type="similarity">
    <text evidence="1 3">Belongs to the 5'-nucleotidase family.</text>
</comment>
<dbReference type="PANTHER" id="PTHR11575">
    <property type="entry name" value="5'-NUCLEOTIDASE-RELATED"/>
    <property type="match status" value="1"/>
</dbReference>
<dbReference type="AlphaFoldDB" id="A0A9P4P4U3"/>
<dbReference type="GO" id="GO:0000166">
    <property type="term" value="F:nucleotide binding"/>
    <property type="evidence" value="ECO:0007669"/>
    <property type="project" value="UniProtKB-KW"/>
</dbReference>
<dbReference type="Gene3D" id="3.90.780.10">
    <property type="entry name" value="5'-Nucleotidase, C-terminal domain"/>
    <property type="match status" value="1"/>
</dbReference>
<feature type="compositionally biased region" description="Polar residues" evidence="4">
    <location>
        <begin position="532"/>
        <end position="549"/>
    </location>
</feature>
<protein>
    <submittedName>
        <fullName evidence="7">5'-nucleotidase-like protein</fullName>
    </submittedName>
</protein>
<dbReference type="Gene3D" id="3.60.21.10">
    <property type="match status" value="1"/>
</dbReference>
<keyword evidence="3" id="KW-0378">Hydrolase</keyword>
<dbReference type="SUPFAM" id="SSF55816">
    <property type="entry name" value="5'-nucleotidase (syn. UDP-sugar hydrolase), C-terminal domain"/>
    <property type="match status" value="1"/>
</dbReference>
<dbReference type="Pfam" id="PF02872">
    <property type="entry name" value="5_nucleotid_C"/>
    <property type="match status" value="1"/>
</dbReference>
<dbReference type="EMBL" id="MU007010">
    <property type="protein sequence ID" value="KAF2436619.1"/>
    <property type="molecule type" value="Genomic_DNA"/>
</dbReference>
<dbReference type="OrthoDB" id="10252235at2759"/>
<dbReference type="CDD" id="cd07406">
    <property type="entry name" value="MPP_CG11883_N"/>
    <property type="match status" value="1"/>
</dbReference>
<evidence type="ECO:0000313" key="8">
    <source>
        <dbReference type="Proteomes" id="UP000800235"/>
    </source>
</evidence>
<dbReference type="InterPro" id="IPR008334">
    <property type="entry name" value="5'-Nucleotdase_C"/>
</dbReference>
<dbReference type="PANTHER" id="PTHR11575:SF48">
    <property type="entry name" value="5'-NUCLEOTIDASE"/>
    <property type="match status" value="1"/>
</dbReference>
<dbReference type="InterPro" id="IPR006179">
    <property type="entry name" value="5_nucleotidase/apyrase"/>
</dbReference>
<keyword evidence="8" id="KW-1185">Reference proteome</keyword>
<gene>
    <name evidence="7" type="ORF">EJ08DRAFT_153768</name>
</gene>
<evidence type="ECO:0000259" key="6">
    <source>
        <dbReference type="Pfam" id="PF02872"/>
    </source>
</evidence>
<dbReference type="SUPFAM" id="SSF56300">
    <property type="entry name" value="Metallo-dependent phosphatases"/>
    <property type="match status" value="1"/>
</dbReference>
<dbReference type="InterPro" id="IPR029052">
    <property type="entry name" value="Metallo-depent_PP-like"/>
</dbReference>
<keyword evidence="3" id="KW-0547">Nucleotide-binding</keyword>
<dbReference type="Pfam" id="PF00149">
    <property type="entry name" value="Metallophos"/>
    <property type="match status" value="1"/>
</dbReference>
<evidence type="ECO:0000256" key="3">
    <source>
        <dbReference type="RuleBase" id="RU362119"/>
    </source>
</evidence>
<evidence type="ECO:0000256" key="1">
    <source>
        <dbReference type="ARBA" id="ARBA00006654"/>
    </source>
</evidence>
<dbReference type="InterPro" id="IPR041821">
    <property type="entry name" value="CG11883_N"/>
</dbReference>
<feature type="region of interest" description="Disordered" evidence="4">
    <location>
        <begin position="524"/>
        <end position="571"/>
    </location>
</feature>
<reference evidence="7" key="1">
    <citation type="journal article" date="2020" name="Stud. Mycol.">
        <title>101 Dothideomycetes genomes: a test case for predicting lifestyles and emergence of pathogens.</title>
        <authorList>
            <person name="Haridas S."/>
            <person name="Albert R."/>
            <person name="Binder M."/>
            <person name="Bloem J."/>
            <person name="Labutti K."/>
            <person name="Salamov A."/>
            <person name="Andreopoulos B."/>
            <person name="Baker S."/>
            <person name="Barry K."/>
            <person name="Bills G."/>
            <person name="Bluhm B."/>
            <person name="Cannon C."/>
            <person name="Castanera R."/>
            <person name="Culley D."/>
            <person name="Daum C."/>
            <person name="Ezra D."/>
            <person name="Gonzalez J."/>
            <person name="Henrissat B."/>
            <person name="Kuo A."/>
            <person name="Liang C."/>
            <person name="Lipzen A."/>
            <person name="Lutzoni F."/>
            <person name="Magnuson J."/>
            <person name="Mondo S."/>
            <person name="Nolan M."/>
            <person name="Ohm R."/>
            <person name="Pangilinan J."/>
            <person name="Park H.-J."/>
            <person name="Ramirez L."/>
            <person name="Alfaro M."/>
            <person name="Sun H."/>
            <person name="Tritt A."/>
            <person name="Yoshinaga Y."/>
            <person name="Zwiers L.-H."/>
            <person name="Turgeon B."/>
            <person name="Goodwin S."/>
            <person name="Spatafora J."/>
            <person name="Crous P."/>
            <person name="Grigoriev I."/>
        </authorList>
    </citation>
    <scope>NUCLEOTIDE SEQUENCE</scope>
    <source>
        <strain evidence="7">CBS 130266</strain>
    </source>
</reference>
<evidence type="ECO:0000256" key="2">
    <source>
        <dbReference type="ARBA" id="ARBA00022729"/>
    </source>
</evidence>
<comment type="caution">
    <text evidence="7">The sequence shown here is derived from an EMBL/GenBank/DDBJ whole genome shotgun (WGS) entry which is preliminary data.</text>
</comment>
<evidence type="ECO:0000313" key="7">
    <source>
        <dbReference type="EMBL" id="KAF2436619.1"/>
    </source>
</evidence>
<evidence type="ECO:0000256" key="4">
    <source>
        <dbReference type="SAM" id="MobiDB-lite"/>
    </source>
</evidence>